<keyword evidence="6" id="KW-0391">Immunity</keyword>
<dbReference type="PANTHER" id="PTHR22605">
    <property type="entry name" value="RZ-TYPE DOMAIN-CONTAINING PROTEIN"/>
    <property type="match status" value="1"/>
</dbReference>
<name>A0ABP0FMK6_CLALP</name>
<keyword evidence="12" id="KW-1185">Reference proteome</keyword>
<evidence type="ECO:0000256" key="1">
    <source>
        <dbReference type="ARBA" id="ARBA00004496"/>
    </source>
</evidence>
<dbReference type="InterPro" id="IPR031248">
    <property type="entry name" value="RNF213"/>
</dbReference>
<dbReference type="Proteomes" id="UP001642483">
    <property type="component" value="Unassembled WGS sequence"/>
</dbReference>
<dbReference type="SMART" id="SM00184">
    <property type="entry name" value="RING"/>
    <property type="match status" value="1"/>
</dbReference>
<proteinExistence type="predicted"/>
<dbReference type="PROSITE" id="PS50089">
    <property type="entry name" value="ZF_RING_2"/>
    <property type="match status" value="1"/>
</dbReference>
<evidence type="ECO:0000256" key="7">
    <source>
        <dbReference type="PROSITE-ProRule" id="PRU00175"/>
    </source>
</evidence>
<dbReference type="InterPro" id="IPR017907">
    <property type="entry name" value="Znf_RING_CS"/>
</dbReference>
<dbReference type="InterPro" id="IPR001841">
    <property type="entry name" value="Znf_RING"/>
</dbReference>
<organism evidence="11 12">
    <name type="scientific">Clavelina lepadiformis</name>
    <name type="common">Light-bulb sea squirt</name>
    <name type="synonym">Ascidia lepadiformis</name>
    <dbReference type="NCBI Taxonomy" id="159417"/>
    <lineage>
        <taxon>Eukaryota</taxon>
        <taxon>Metazoa</taxon>
        <taxon>Chordata</taxon>
        <taxon>Tunicata</taxon>
        <taxon>Ascidiacea</taxon>
        <taxon>Aplousobranchia</taxon>
        <taxon>Clavelinidae</taxon>
        <taxon>Clavelina</taxon>
    </lineage>
</organism>
<evidence type="ECO:0000256" key="3">
    <source>
        <dbReference type="ARBA" id="ARBA00022723"/>
    </source>
</evidence>
<keyword evidence="5" id="KW-0862">Zinc</keyword>
<feature type="region of interest" description="Disordered" evidence="8">
    <location>
        <begin position="352"/>
        <end position="418"/>
    </location>
</feature>
<protein>
    <recommendedName>
        <fullName evidence="13">E3 ubiquitin-protein ligase rnf213-alpha-like</fullName>
    </recommendedName>
</protein>
<keyword evidence="4 7" id="KW-0863">Zinc-finger</keyword>
<dbReference type="Gene3D" id="3.40.50.300">
    <property type="entry name" value="P-loop containing nucleotide triphosphate hydrolases"/>
    <property type="match status" value="2"/>
</dbReference>
<comment type="subcellular location">
    <subcellularLocation>
        <location evidence="1">Cytoplasm</location>
    </subcellularLocation>
</comment>
<feature type="domain" description="RZ-type" evidence="10">
    <location>
        <begin position="4578"/>
        <end position="4647"/>
    </location>
</feature>
<evidence type="ECO:0000256" key="4">
    <source>
        <dbReference type="ARBA" id="ARBA00022771"/>
    </source>
</evidence>
<keyword evidence="2" id="KW-0963">Cytoplasm</keyword>
<dbReference type="InterPro" id="IPR046439">
    <property type="entry name" value="ZF_RZ_dom"/>
</dbReference>
<feature type="compositionally biased region" description="Basic and acidic residues" evidence="8">
    <location>
        <begin position="399"/>
        <end position="418"/>
    </location>
</feature>
<dbReference type="EMBL" id="CAWYQH010000068">
    <property type="protein sequence ID" value="CAK8680263.1"/>
    <property type="molecule type" value="Genomic_DNA"/>
</dbReference>
<dbReference type="Gene3D" id="3.30.40.10">
    <property type="entry name" value="Zinc/RING finger domain, C3HC4 (zinc finger)"/>
    <property type="match status" value="1"/>
</dbReference>
<dbReference type="InterPro" id="IPR003593">
    <property type="entry name" value="AAA+_ATPase"/>
</dbReference>
<reference evidence="11 12" key="1">
    <citation type="submission" date="2024-02" db="EMBL/GenBank/DDBJ databases">
        <authorList>
            <person name="Daric V."/>
            <person name="Darras S."/>
        </authorList>
    </citation>
    <scope>NUCLEOTIDE SEQUENCE [LARGE SCALE GENOMIC DNA]</scope>
</reference>
<dbReference type="Pfam" id="PF20173">
    <property type="entry name" value="ZnF_RZ-type"/>
    <property type="match status" value="1"/>
</dbReference>
<evidence type="ECO:0000313" key="12">
    <source>
        <dbReference type="Proteomes" id="UP001642483"/>
    </source>
</evidence>
<feature type="domain" description="RING-type" evidence="9">
    <location>
        <begin position="4113"/>
        <end position="4151"/>
    </location>
</feature>
<keyword evidence="3" id="KW-0479">Metal-binding</keyword>
<dbReference type="InterPro" id="IPR013083">
    <property type="entry name" value="Znf_RING/FYVE/PHD"/>
</dbReference>
<evidence type="ECO:0000256" key="5">
    <source>
        <dbReference type="ARBA" id="ARBA00022833"/>
    </source>
</evidence>
<evidence type="ECO:0000256" key="6">
    <source>
        <dbReference type="ARBA" id="ARBA00022859"/>
    </source>
</evidence>
<dbReference type="InterPro" id="IPR027417">
    <property type="entry name" value="P-loop_NTPase"/>
</dbReference>
<evidence type="ECO:0000313" key="11">
    <source>
        <dbReference type="EMBL" id="CAK8680263.1"/>
    </source>
</evidence>
<dbReference type="SMART" id="SM00382">
    <property type="entry name" value="AAA"/>
    <property type="match status" value="2"/>
</dbReference>
<dbReference type="PANTHER" id="PTHR22605:SF16">
    <property type="entry name" value="E3 UBIQUITIN-PROTEIN LIGASE RNF213"/>
    <property type="match status" value="1"/>
</dbReference>
<evidence type="ECO:0008006" key="13">
    <source>
        <dbReference type="Google" id="ProtNLM"/>
    </source>
</evidence>
<dbReference type="PROSITE" id="PS51981">
    <property type="entry name" value="ZF_RZ"/>
    <property type="match status" value="1"/>
</dbReference>
<dbReference type="SUPFAM" id="SSF52540">
    <property type="entry name" value="P-loop containing nucleoside triphosphate hydrolases"/>
    <property type="match status" value="2"/>
</dbReference>
<gene>
    <name evidence="11" type="ORF">CVLEPA_LOCUS10535</name>
</gene>
<evidence type="ECO:0000256" key="2">
    <source>
        <dbReference type="ARBA" id="ARBA00022490"/>
    </source>
</evidence>
<accession>A0ABP0FMK6</accession>
<sequence>MSVKSEILDLLIPVFACTLADEELNDLAEKLYKNKYISSENLESVKSCHGAEKVYLFVKALKQTRKDGLRFVLPIQIEKSQLSELIERLFEDASNPQLLWLLKSWDVLLTKEAKIRKIVEPFITKKVHGEMWLVEVAYYIAAVEVDSETLIKAMQDEIRKTDNVTVKTSPNSQKMQNTQPCQCAKEIEQKLTPLIPMLTDTLCYSEVYQVAECLKNDQQISRGQFKKFKQSDDITKLVGYLKYNAKEKWTESFLNSIAKIEPSSIHKIVIAFFQSPTHLLTWFVNNWNSLKDKCQLVNHIFVDRKLSDDIHFSQPDWLLCCVHKSLSLKEDERKQLLQALLAAVKNQDQPAVKQQAIKREYVSDKSPPTSKQPRMEVDDLGSEQTQQESKSGEVDNETTEAKKNSMQELHTEKDDLEIDSKNHTTYAAVAKGKLPPAQMPKQLETRKVSKVHHESSLLEPDAYEKLTSKGKYMLEFHAMLADGKYLSKDDVLCVWCQSTNTFFEMYYNERFNIFQISVEMSFASRLEQYKYVTKNGDEKLWEQFPFPGKYNRQLEMEYEQRKSGLVICFDVVTMESCSTERYAQLYHSHICQLLPSYSSIIITESDSLQTDLTNLAMLYNNFLIALAHGLEIVNDKYYREKLIAGDEKNTIIHQYIDQNVQIASSTKEDPETHTKLILTLFTVGLVMEEKNISIDNSLKISLCYGLSLHDLQAEDEQKLLFYLDHVIKTWNSRKRFTGAVSFRNVITNMLKDLTSVPHFLLLLPLYKLIQTITENASNLTSLKPTLPRMIKWSELKIDLRKSHAVNGLKEIAGKISLLAKRSPWIIDMYAEVINLDTMVDLMENNSGFETDFSPETIFNKIIFLWRSANKIHTTENISETATVILCSYLIDQMQKAGIDGNDQERNLKSFHEKRALEWIKYAKELFNLMKKNSENDTSQSIGCFSSTFNLITAISKAVLQISQNTNEKNVVAEITAFHEHALACVKSLFHAHVYNEFTKREIQFWNILGDVDWSDENFSLKWQAQCREAVAKVVPIKYKNENLLEFYANEFESMEPSEHIKDWCSDVLMKYINENLKFGTISNFMSRIGKFFQPQVFKLCRKIFTNQWNKHLLAQPVASSDEDKFLSFLQTWSPLSNFLQILCHKDRKSFLETKQKDIIDDMHACTFILLDNLRSGEITVSTLNKLSENTINKRFWECYNAMVLSNDSSSVDHLSDQDLNHLMETRRQELSRFLDRKNFLESFVHFAFSLQSDEIIVDMSSLTRKLDQNISSLPLKHLVTCQPYQPNLFERNIGFVVYFDLDDQDKALLSEIQDIKAMQSRLIVEKMRKTVTVAAQGRNRLTLSDILQLVWLSVKQDILEIVQPIEKGIIQLHKIKVIFQQFAKDSTVTAKEIHAELTILYDLQRKQLDKPNDLGMDHLETRTEQIVNYFKIRKNYEVAATLRFIQKLLKLEGDFKVLKMPLEVVTKSDMNCLFTITSDIIEKTKVMENIARSDQHILLEFAKCGGLIKWLKENMKNIGEVQVLSDLAMISAGETPIEVDRVSCFLSAVMGFAPLIFDLSPKSDLNNLLNACEKVWENVKRDERILQNWVETNKHLEWLKGVKDFHGSVEKSSLIRAQEINSHGIYRVGGETEETTSLKNCIRLFLHGKDKEMTLNELHDLQSRLMLIAGEAEKGKNDVTKFTELLSNVESLAKAYILLKESGCLLFNNWKAFIRSKNSEAGGVTVEVYFDDKSPVISSGEDLTREVKNLTTILLEAHAQWMSYLTAKRGEHYHLNHFNIHQLTYLCKQLAGSDGNDFTDQTYMLLRSVSDNVNDDTLLECLEEVTRIDQTKDDDYDDEDGDYVMQDNENLTLIQKKTKVVRKLVASDLPENVAKAAVQAVSSLDVDECYLWGLEHGYLEDDVDRLKDAFDEEIAFEAQGANVNVLQNVINERSNLTLEEVIERIQSDLEENVNETVGTTVKTVCERYFQGTAVTSLDDCISLEHLGQFLSMLARLSHNAAELPVRNLPEQFIPGRPHMIICPQVDVWRNLLNIYMCSPDQPMPSSAEVLICCEKTSLEDVELLLRRAIQMPVDNGNRIYCLACADELSFDVAKATEAVFQRLTQMETKNIDYQLVILTTSPHHYITSCFDEYQIDGSFPTCNIQMEDYLKQHLRIRPGKFETAAQIDHEQSLVRVVLSESAGMGKSLFINRRQEQLSALFEDTVYWNSTIIRFLEKRVDVDDVVATLTRSHDREVCNADPHFIHIDITPSVQHGVHKFLFELIILGMVKNSQGLVWRRRQEHFYGIEYTTMNAKAVPEFFNLLHLLPSVTCLCPLKVRERLSNADTSDVKEHILMDSILLHSDMYQRPYQYLERYTNRLGLDDFIYNRSKDKALECLNTLLRYCSIRNPSWLELSHFAKFLNIQLLDCERSVFCDLNLVGADSGLVGFKEFVIRFMIRMSQDFATPSLNVDEDDDIANGDENDVFELHQLRRRWESGFHPYLFFNDDRVSMSFVHFNISGEGHLCHPAGNQVLEENVMSANLFRGLQLNKVNMQQNFDQLNRHEKLGILCQVFGIKEVIDPDPTYELTTDNCLKMLAIQMRFRCGIPVIVMGETGCGKTRMVEFMSLLKSGGTRNIQNMVVVKVHGGITVSFIQNKVKEAITLAEQNKKSGSNETVLFLDEANTTEAIYAIKEVVCDGTVHGECFKDAGLKIVAACNPYKRHTDEAIKAMERSGLGFNVKTEDTVDNFAGIPMRHLVYRVISLPPSMQPLVWDFGQLNDVTEAIYIRQMVLKMQRDIDTNDECPNLPEGIIELITEALSFSQKYMRQREDICSFVSLRDVERTIQSFKWFHHQLKHLNPRIQFERNESGVNNCDISYSLRSLIQALGMCYHATLSERNEYREQLAEVIATSQRLQITGNDILNDIIACQKVFINAVELEKDIAKNEALRENVFMIVVCAEMRIPLFLVGKPGSSKSLAKTVVTDAMQGRNSRNELFQNLKQIQVLSFQCSAVSDAVGIEAVFGQCAQLQKKQDRTKFVAVVVLDEIGLAEDSPKMPLKVLHPLLETASLRDSSFNVEPHSKVGFVGISNWALDPAKMNRGIFVTRGEPSKSDLHKTAEAIFKSNENIIHQVSGVIKAATDAYLEIYQNQENEFFGLRDYYGLLKMIHAVASEKQDLEFSDVATAIVRNFSGSTEQVFKVFEARFMNVFPNVGRIYISVTKLIHSNLCLELESRFMLLLTKQYSAVSLLPTVMKGADYQVIFGSSFPHDNDYTQMCKNINRVKVCMESGRTVVLLNLRDLYESLYDALNQHYVTFAGQRYVDLGLGGHRVKCRIAQKFRLIVIEEKETVYNEFPIPLINRLEKYVFDVGSVLPPNQVSAANRLKKWLKQLSKVKISKYPNKYFRENDAFAGYTDETAASTLLSLHKSVLNDMEPAKRLLIQTASLDAVCRLPNSDLLDEAEMLKQVYMEEQEHDTLWRMLRQQLEQVEQLSVLEVVTYSQILNERDRQQLEKLLGLNKNRIMLVTLQQFKTEQEYSQRLDDFFQHANTITKESENFSSNDSLILLLQCPQAHLNGHLIACAKYSAMNKVKEFRRKNPVMSCKMIVVFLLTVERHAMTKTSSTSFTSFHSQHCQSLYVDEVKPGKQCIAPVTKIWNMTVAELVKSSIRFRNANEDANLDVIKLLSESIPDAMAKLRDQSNMQGRNRVRILNNLLFPKKENDLSHIFCDVTLRLIHQLLQDRERKLTEHSNWILEEACSIQSLQEGGSFRNILWLRLRKLCALALAKVVCTADVDDNLDIISNLEKDNHNFIDLWFKLLMSQEVCDRQWHDSAHGSDLIVQRQKGFSCRFPFVRALYKIFCQQWSFVVERNLENKKLAFIQKIKKLPVNGLLEDACEQNGMFAINAFATDLAYLTYKSQTSEVESGAECQVIKDAVIGIFKERKRTAHLECNALIQLFLTFMEIKPFIGQFAQIIAACPPILTDRQNWNKLQEKSTEFIVHQLAFTAVVKKLHNEAAKNIGSVESCMVWELLVAKTKPVAEKLINTCNNELQQMWERILFVEIFLDQLIPATADAKKIQHYLTVLAPLARRLWSGASRLKDLSNLQFLNIVTNVLQGCTGDIRLAILCQWGDVRCRSCKANKLSQPVKLPCGHYLCLKCIPVEQSERSCPTCREKIENPQALKPAEPSKLQEEELERFKAACTSFFLEYLSTLCFPEVRGNDKKQPPDQKITFALERLVICENNTRMMSPLLSNFDTNPTARSYILQLLLRCDKELVRNHLDHHFRAMESVVQKKDILMGIYIQCLQDVMQNFAISHDEDELINVEHAAAVLHECTMESEMEEKFTQIDHLDFCAKLVHISKVFVTCIVALDKTQQQLHANSNQMLAYTKSVCNICKDSRYLIVKQYIIKNLCRRYGMDAFKIMLNKPTYRSLIPENLLPNPNATERNYYLESDLLVLSGESYVKAKAYLLDVMQREDLPQLFGRLTHEMQKSPNSNFQVLLALSVWAAHAGPGKNLQQEVFCQMTGPYQETPTFFRNIAQRAVNAFELVGVSANLNYKLNEFVLLVGATLLCKDQGLLNDLASLVKEPDECRRLFLPTMPASDYFAIRHVIVGTGNPRLHLCPNGHPYFIGECTRPVEASRCSECGAQIGGERHRLFQGNNPGDITEESQAGYRLRPAEQQKPVVPERKLTKLSVCALRACLHSAMLLGTRKGDAIGRLVNVQGSQQDVNIFLLRQIHKDFKDLSTCLGRSVDDTFIIMHQILHRMRLTNVANYNQNCNFQTMAGRNTWEEEFQRQYLSLIFRDTDTVLNEAQGFLVRAGKLVEKPLQRLVYELKRDDDIPDGLVKWDTSCLWKYRINVDMQHLRQRLEAVDAAVGGKGAMLKKILGVQNLELLRSLHAILSLQSTMIARHRQKIDMADADETTIQDYLEEQNYVSENEFRTYIKVWNKVRQVLQQIDRYRTLQHFFDEAMNLESPISMCLPSKRGRGRCAMIMVEFLANKQNDLLQECRDIMIPHPTFPTVDVAQLTINDFICISEDRDLMPLVLANSQYETMTSESGSKHTISYNLGLLEKKVMEKFILRKAIIKTETIPLMLYPQDMGLRQDFQTVQTTVEQIALPVRMCQDIDTKAESSMTANVCEVVRTVTLIIQFLAKLGGEPDKTICDYAENDLLLPADETEMIPRSAQIRHCLALYERLSWHRARKLALNGQNSFENVVDFVEDIAEESSVEMLRRELSQMNVSRLQLELNSLLMVGPEMSAEWGLSMVLQNYLDGKHDGDNSWCDKIPDDILFKHSVHVFNISMEFSLSG</sequence>
<dbReference type="SUPFAM" id="SSF57850">
    <property type="entry name" value="RING/U-box"/>
    <property type="match status" value="1"/>
</dbReference>
<dbReference type="PROSITE" id="PS00518">
    <property type="entry name" value="ZF_RING_1"/>
    <property type="match status" value="1"/>
</dbReference>
<evidence type="ECO:0000259" key="10">
    <source>
        <dbReference type="PROSITE" id="PS51981"/>
    </source>
</evidence>
<comment type="caution">
    <text evidence="11">The sequence shown here is derived from an EMBL/GenBank/DDBJ whole genome shotgun (WGS) entry which is preliminary data.</text>
</comment>
<evidence type="ECO:0000256" key="8">
    <source>
        <dbReference type="SAM" id="MobiDB-lite"/>
    </source>
</evidence>
<evidence type="ECO:0000259" key="9">
    <source>
        <dbReference type="PROSITE" id="PS50089"/>
    </source>
</evidence>